<dbReference type="Proteomes" id="UP001205861">
    <property type="component" value="Unassembled WGS sequence"/>
</dbReference>
<feature type="transmembrane region" description="Helical" evidence="8">
    <location>
        <begin position="181"/>
        <end position="203"/>
    </location>
</feature>
<dbReference type="CDD" id="cd03246">
    <property type="entry name" value="ABCC_Protease_Secretion"/>
    <property type="match status" value="1"/>
</dbReference>
<dbReference type="InterPro" id="IPR036640">
    <property type="entry name" value="ABC1_TM_sf"/>
</dbReference>
<evidence type="ECO:0000256" key="5">
    <source>
        <dbReference type="ARBA" id="ARBA00022840"/>
    </source>
</evidence>
<dbReference type="PROSITE" id="PS50929">
    <property type="entry name" value="ABC_TM1F"/>
    <property type="match status" value="1"/>
</dbReference>
<accession>A0ABT2BNA9</accession>
<dbReference type="SUPFAM" id="SSF52540">
    <property type="entry name" value="P-loop containing nucleoside triphosphate hydrolases"/>
    <property type="match status" value="1"/>
</dbReference>
<evidence type="ECO:0000259" key="9">
    <source>
        <dbReference type="PROSITE" id="PS50893"/>
    </source>
</evidence>
<gene>
    <name evidence="12" type="ORF">NX773_15395</name>
</gene>
<dbReference type="PROSITE" id="PS00211">
    <property type="entry name" value="ABC_TRANSPORTER_1"/>
    <property type="match status" value="1"/>
</dbReference>
<feature type="transmembrane region" description="Helical" evidence="8">
    <location>
        <begin position="301"/>
        <end position="330"/>
    </location>
</feature>
<comment type="subcellular location">
    <subcellularLocation>
        <location evidence="1">Cell membrane</location>
        <topology evidence="1">Multi-pass membrane protein</topology>
    </subcellularLocation>
</comment>
<evidence type="ECO:0000256" key="1">
    <source>
        <dbReference type="ARBA" id="ARBA00004651"/>
    </source>
</evidence>
<keyword evidence="6 8" id="KW-1133">Transmembrane helix</keyword>
<feature type="domain" description="ABC transporter" evidence="9">
    <location>
        <begin position="493"/>
        <end position="726"/>
    </location>
</feature>
<feature type="transmembrane region" description="Helical" evidence="8">
    <location>
        <begin position="415"/>
        <end position="438"/>
    </location>
</feature>
<dbReference type="InterPro" id="IPR003439">
    <property type="entry name" value="ABC_transporter-like_ATP-bd"/>
</dbReference>
<name>A0ABT2BNA9_9BURK</name>
<evidence type="ECO:0000259" key="11">
    <source>
        <dbReference type="PROSITE" id="PS50990"/>
    </source>
</evidence>
<dbReference type="PROSITE" id="PS50893">
    <property type="entry name" value="ABC_TRANSPORTER_2"/>
    <property type="match status" value="1"/>
</dbReference>
<dbReference type="Gene3D" id="1.20.1560.10">
    <property type="entry name" value="ABC transporter type 1, transmembrane domain"/>
    <property type="match status" value="1"/>
</dbReference>
<dbReference type="Gene3D" id="3.90.70.10">
    <property type="entry name" value="Cysteine proteinases"/>
    <property type="match status" value="1"/>
</dbReference>
<feature type="domain" description="ABC transmembrane type-1" evidence="10">
    <location>
        <begin position="181"/>
        <end position="460"/>
    </location>
</feature>
<evidence type="ECO:0000256" key="4">
    <source>
        <dbReference type="ARBA" id="ARBA00022741"/>
    </source>
</evidence>
<evidence type="ECO:0000256" key="8">
    <source>
        <dbReference type="SAM" id="Phobius"/>
    </source>
</evidence>
<proteinExistence type="predicted"/>
<dbReference type="CDD" id="cd18567">
    <property type="entry name" value="ABC_6TM_CvaB_RaxB_like"/>
    <property type="match status" value="1"/>
</dbReference>
<evidence type="ECO:0000259" key="10">
    <source>
        <dbReference type="PROSITE" id="PS50929"/>
    </source>
</evidence>
<evidence type="ECO:0000256" key="2">
    <source>
        <dbReference type="ARBA" id="ARBA00022475"/>
    </source>
</evidence>
<dbReference type="InterPro" id="IPR005074">
    <property type="entry name" value="Peptidase_C39"/>
</dbReference>
<protein>
    <submittedName>
        <fullName evidence="12">Peptidase domain-containing ABC transporter</fullName>
    </submittedName>
</protein>
<evidence type="ECO:0000313" key="13">
    <source>
        <dbReference type="Proteomes" id="UP001205861"/>
    </source>
</evidence>
<dbReference type="PROSITE" id="PS50990">
    <property type="entry name" value="PEPTIDASE_C39"/>
    <property type="match status" value="1"/>
</dbReference>
<reference evidence="12 13" key="1">
    <citation type="submission" date="2022-08" db="EMBL/GenBank/DDBJ databases">
        <title>Reclassification of Massilia species as members of the genera Telluria, Duganella, Pseudoduganella, Mokoshia gen. nov. and Zemynaea gen. nov. using orthogonal and non-orthogonal genome-based approaches.</title>
        <authorList>
            <person name="Bowman J.P."/>
        </authorList>
    </citation>
    <scope>NUCLEOTIDE SEQUENCE [LARGE SCALE GENOMIC DNA]</scope>
    <source>
        <strain evidence="12 13">JCM 31607</strain>
    </source>
</reference>
<dbReference type="EMBL" id="JANUGV010000004">
    <property type="protein sequence ID" value="MCS0609555.1"/>
    <property type="molecule type" value="Genomic_DNA"/>
</dbReference>
<dbReference type="Pfam" id="PF00664">
    <property type="entry name" value="ABC_membrane"/>
    <property type="match status" value="1"/>
</dbReference>
<feature type="domain" description="Peptidase C39" evidence="11">
    <location>
        <begin position="22"/>
        <end position="147"/>
    </location>
</feature>
<dbReference type="SMART" id="SM00382">
    <property type="entry name" value="AAA"/>
    <property type="match status" value="1"/>
</dbReference>
<dbReference type="InterPro" id="IPR003593">
    <property type="entry name" value="AAA+_ATPase"/>
</dbReference>
<keyword evidence="5" id="KW-0067">ATP-binding</keyword>
<dbReference type="InterPro" id="IPR027417">
    <property type="entry name" value="P-loop_NTPase"/>
</dbReference>
<keyword evidence="3 8" id="KW-0812">Transmembrane</keyword>
<dbReference type="Pfam" id="PF00005">
    <property type="entry name" value="ABC_tran"/>
    <property type="match status" value="1"/>
</dbReference>
<keyword evidence="13" id="KW-1185">Reference proteome</keyword>
<dbReference type="InterPro" id="IPR011527">
    <property type="entry name" value="ABC1_TM_dom"/>
</dbReference>
<organism evidence="12 13">
    <name type="scientific">Massilia solisilvae</name>
    <dbReference type="NCBI Taxonomy" id="1811225"/>
    <lineage>
        <taxon>Bacteria</taxon>
        <taxon>Pseudomonadati</taxon>
        <taxon>Pseudomonadota</taxon>
        <taxon>Betaproteobacteria</taxon>
        <taxon>Burkholderiales</taxon>
        <taxon>Oxalobacteraceae</taxon>
        <taxon>Telluria group</taxon>
        <taxon>Massilia</taxon>
    </lineage>
</organism>
<evidence type="ECO:0000256" key="7">
    <source>
        <dbReference type="ARBA" id="ARBA00023136"/>
    </source>
</evidence>
<evidence type="ECO:0000313" key="12">
    <source>
        <dbReference type="EMBL" id="MCS0609555.1"/>
    </source>
</evidence>
<sequence length="727" mass="79357">MRAFDHLPRLEFGGRRLPVILQGEAAECGLACMAMVAGYHGHDIDLLSLRQRFSFSLRGASFRHLVEIAAALHLSARAIKVELDDLAHLRTPCILHWNMSHFVVLTRVRTDLRGRLLGVELHDPARGKVRVPAAEVSAAFTGAAMELAPAAGFAPRALRQRLRLSELVTRAVGLRPAIAQVFALAVALELIALLSPLFLQAVVDGPLASGSADMLVTLALGFGLLVLIQSALSAARSWMVLYVGNHLNLQWVSNIFAHLLHLPLSYFEKRHLGDVQSRFNAIHSIRDTLSGKFVETVLDSVMAVAALAVLFVYSPALTAVVLAAVAIYLAMRSALYLALRDATEEQLAFKASEQTLFLESIRGIQAIKLANHEPVRHARWLNAAAASINRNIRTDKLNLLFQSASKFLGGLENVVVVWLGARLVLGGQFSVGMLYAFLAYKMTFTQRAYALVDKIQDLRMLSLQGERLADIVLSPREPDDVHGPAQEDRELPIELRDVWFRYSDADPWVLRGVTLTIVPGQSVAIVGASGCGKTTLLKLLIGILTPTRGEILVGGVPLARFGARRYRANVGAVMQDDHLFAGTVMENICFFDKQVDMEWAAQCARAAHIAADLAAMPMGYQTLIGDMGASLSGGQKQRVLLARALYKRPRILFLDEATSHLDTDNERGVNEAIRALSLTRVLVAHRRETIATAERVVELWEGAVVRDFLQAPGNDAAAPAPVLETAG</sequence>
<dbReference type="Pfam" id="PF03412">
    <property type="entry name" value="Peptidase_C39"/>
    <property type="match status" value="1"/>
</dbReference>
<keyword evidence="7 8" id="KW-0472">Membrane</keyword>
<comment type="caution">
    <text evidence="12">The sequence shown here is derived from an EMBL/GenBank/DDBJ whole genome shotgun (WGS) entry which is preliminary data.</text>
</comment>
<evidence type="ECO:0000256" key="6">
    <source>
        <dbReference type="ARBA" id="ARBA00022989"/>
    </source>
</evidence>
<dbReference type="RefSeq" id="WP_258857208.1">
    <property type="nucleotide sequence ID" value="NZ_JANUGV010000004.1"/>
</dbReference>
<evidence type="ECO:0000256" key="3">
    <source>
        <dbReference type="ARBA" id="ARBA00022692"/>
    </source>
</evidence>
<dbReference type="PANTHER" id="PTHR24221">
    <property type="entry name" value="ATP-BINDING CASSETTE SUB-FAMILY B"/>
    <property type="match status" value="1"/>
</dbReference>
<dbReference type="PANTHER" id="PTHR24221:SF606">
    <property type="entry name" value="COLICIN V SECRETION-PROCESSING ATP-BINDING PROTEIN"/>
    <property type="match status" value="1"/>
</dbReference>
<keyword evidence="4" id="KW-0547">Nucleotide-binding</keyword>
<feature type="transmembrane region" description="Helical" evidence="8">
    <location>
        <begin position="215"/>
        <end position="235"/>
    </location>
</feature>
<keyword evidence="2" id="KW-1003">Cell membrane</keyword>
<dbReference type="SUPFAM" id="SSF90123">
    <property type="entry name" value="ABC transporter transmembrane region"/>
    <property type="match status" value="1"/>
</dbReference>
<dbReference type="InterPro" id="IPR039421">
    <property type="entry name" value="Type_1_exporter"/>
</dbReference>
<dbReference type="InterPro" id="IPR017871">
    <property type="entry name" value="ABC_transporter-like_CS"/>
</dbReference>
<dbReference type="Gene3D" id="3.40.50.300">
    <property type="entry name" value="P-loop containing nucleotide triphosphate hydrolases"/>
    <property type="match status" value="1"/>
</dbReference>